<evidence type="ECO:0000256" key="1">
    <source>
        <dbReference type="ARBA" id="ARBA00004173"/>
    </source>
</evidence>
<dbReference type="GO" id="GO:0005840">
    <property type="term" value="C:ribosome"/>
    <property type="evidence" value="ECO:0007669"/>
    <property type="project" value="UniProtKB-KW"/>
</dbReference>
<protein>
    <recommendedName>
        <fullName evidence="8">Large ribosomal subunit protein mL67</fullName>
    </recommendedName>
</protein>
<evidence type="ECO:0000256" key="3">
    <source>
        <dbReference type="ARBA" id="ARBA00022980"/>
    </source>
</evidence>
<reference evidence="10" key="1">
    <citation type="submission" date="2023-06" db="EMBL/GenBank/DDBJ databases">
        <title>Genome-scale phylogeny and comparative genomics of the fungal order Sordariales.</title>
        <authorList>
            <consortium name="Lawrence Berkeley National Laboratory"/>
            <person name="Hensen N."/>
            <person name="Bonometti L."/>
            <person name="Westerberg I."/>
            <person name="Brannstrom I.O."/>
            <person name="Guillou S."/>
            <person name="Cros-Aarteil S."/>
            <person name="Calhoun S."/>
            <person name="Haridas S."/>
            <person name="Kuo A."/>
            <person name="Mondo S."/>
            <person name="Pangilinan J."/>
            <person name="Riley R."/>
            <person name="Labutti K."/>
            <person name="Andreopoulos B."/>
            <person name="Lipzen A."/>
            <person name="Chen C."/>
            <person name="Yanf M."/>
            <person name="Daum C."/>
            <person name="Ng V."/>
            <person name="Clum A."/>
            <person name="Steindorff A."/>
            <person name="Ohm R."/>
            <person name="Martin F."/>
            <person name="Silar P."/>
            <person name="Natvig D."/>
            <person name="Lalanne C."/>
            <person name="Gautier V."/>
            <person name="Ament-Velasquez S.L."/>
            <person name="Kruys A."/>
            <person name="Hutchinson M.I."/>
            <person name="Powell A.J."/>
            <person name="Barry K."/>
            <person name="Miller A.N."/>
            <person name="Grigoriev I.V."/>
            <person name="Debuchy R."/>
            <person name="Gladieux P."/>
            <person name="Thoren M.H."/>
            <person name="Johannesson H."/>
        </authorList>
    </citation>
    <scope>NUCLEOTIDE SEQUENCE</scope>
    <source>
        <strain evidence="10">8032-3</strain>
    </source>
</reference>
<comment type="similarity">
    <text evidence="2">Belongs to the mitochondrion-specific ribosomal protein mL67 family.</text>
</comment>
<keyword evidence="6" id="KW-0804">Transcription</keyword>
<feature type="region of interest" description="Disordered" evidence="9">
    <location>
        <begin position="21"/>
        <end position="43"/>
    </location>
</feature>
<dbReference type="GO" id="GO:0000150">
    <property type="term" value="F:DNA strand exchange activity"/>
    <property type="evidence" value="ECO:0007669"/>
    <property type="project" value="InterPro"/>
</dbReference>
<dbReference type="GO" id="GO:0003735">
    <property type="term" value="F:structural constituent of ribosome"/>
    <property type="evidence" value="ECO:0007669"/>
    <property type="project" value="TreeGrafter"/>
</dbReference>
<dbReference type="GeneID" id="85312975"/>
<name>A0AAJ0FND1_9PEZI</name>
<evidence type="ECO:0000256" key="7">
    <source>
        <dbReference type="ARBA" id="ARBA00023274"/>
    </source>
</evidence>
<dbReference type="AlphaFoldDB" id="A0AAJ0FND1"/>
<keyword evidence="3" id="KW-0689">Ribosomal protein</keyword>
<keyword evidence="7" id="KW-0687">Ribonucleoprotein</keyword>
<gene>
    <name evidence="10" type="ORF">QBC33DRAFT_557221</name>
</gene>
<comment type="caution">
    <text evidence="10">The sequence shown here is derived from an EMBL/GenBank/DDBJ whole genome shotgun (WGS) entry which is preliminary data.</text>
</comment>
<dbReference type="Pfam" id="PF12829">
    <property type="entry name" value="Mhr1"/>
    <property type="match status" value="1"/>
</dbReference>
<evidence type="ECO:0000256" key="2">
    <source>
        <dbReference type="ARBA" id="ARBA00010741"/>
    </source>
</evidence>
<feature type="compositionally biased region" description="Basic residues" evidence="9">
    <location>
        <begin position="21"/>
        <end position="35"/>
    </location>
</feature>
<dbReference type="InterPro" id="IPR024629">
    <property type="entry name" value="Ribosomal_mL67"/>
</dbReference>
<feature type="region of interest" description="Disordered" evidence="9">
    <location>
        <begin position="168"/>
        <end position="203"/>
    </location>
</feature>
<evidence type="ECO:0000256" key="6">
    <source>
        <dbReference type="ARBA" id="ARBA00023163"/>
    </source>
</evidence>
<keyword evidence="11" id="KW-1185">Reference proteome</keyword>
<dbReference type="PANTHER" id="PTHR28184:SF1">
    <property type="entry name" value="LARGE RIBOSOMAL SUBUNIT PROTEIN ML67"/>
    <property type="match status" value="1"/>
</dbReference>
<accession>A0AAJ0FND1</accession>
<evidence type="ECO:0000256" key="4">
    <source>
        <dbReference type="ARBA" id="ARBA00023015"/>
    </source>
</evidence>
<evidence type="ECO:0000313" key="10">
    <source>
        <dbReference type="EMBL" id="KAK1769168.1"/>
    </source>
</evidence>
<dbReference type="RefSeq" id="XP_060285381.1">
    <property type="nucleotide sequence ID" value="XM_060429788.1"/>
</dbReference>
<evidence type="ECO:0000256" key="5">
    <source>
        <dbReference type="ARBA" id="ARBA00023128"/>
    </source>
</evidence>
<evidence type="ECO:0000256" key="8">
    <source>
        <dbReference type="ARBA" id="ARBA00035185"/>
    </source>
</evidence>
<feature type="compositionally biased region" description="Basic and acidic residues" evidence="9">
    <location>
        <begin position="182"/>
        <end position="194"/>
    </location>
</feature>
<dbReference type="GO" id="GO:0005739">
    <property type="term" value="C:mitochondrion"/>
    <property type="evidence" value="ECO:0007669"/>
    <property type="project" value="UniProtKB-SubCell"/>
</dbReference>
<dbReference type="Proteomes" id="UP001244011">
    <property type="component" value="Unassembled WGS sequence"/>
</dbReference>
<keyword evidence="5" id="KW-0496">Mitochondrion</keyword>
<dbReference type="PANTHER" id="PTHR28184">
    <property type="entry name" value="MITOCHONDRIAL HOMOLOGOUS RECOMBINATION PROTEIN 1"/>
    <property type="match status" value="1"/>
</dbReference>
<proteinExistence type="inferred from homology"/>
<comment type="subcellular location">
    <subcellularLocation>
        <location evidence="1">Mitochondrion</location>
    </subcellularLocation>
</comment>
<evidence type="ECO:0000313" key="11">
    <source>
        <dbReference type="Proteomes" id="UP001244011"/>
    </source>
</evidence>
<keyword evidence="4" id="KW-0805">Transcription regulation</keyword>
<organism evidence="10 11">
    <name type="scientific">Phialemonium atrogriseum</name>
    <dbReference type="NCBI Taxonomy" id="1093897"/>
    <lineage>
        <taxon>Eukaryota</taxon>
        <taxon>Fungi</taxon>
        <taxon>Dikarya</taxon>
        <taxon>Ascomycota</taxon>
        <taxon>Pezizomycotina</taxon>
        <taxon>Sordariomycetes</taxon>
        <taxon>Sordariomycetidae</taxon>
        <taxon>Cephalothecales</taxon>
        <taxon>Cephalothecaceae</taxon>
        <taxon>Phialemonium</taxon>
    </lineage>
</organism>
<dbReference type="GO" id="GO:1990904">
    <property type="term" value="C:ribonucleoprotein complex"/>
    <property type="evidence" value="ECO:0007669"/>
    <property type="project" value="UniProtKB-KW"/>
</dbReference>
<sequence>MNARPFFSVSRLATGISRISIRRGHTKPPPPRRNKSKGDDKAAFDPGHGEQIWIFNHMQRNHVVYSHQPILSNNKAMRQIPFNGKKLKPVSLRKDYWRPMAMVQFPSGLGVVGRSVFQKLREFRKLHELAWDNDEYLKLSKHDRGVALNDQKANTVADMATVLGGAGKGNKIWEAEPTAGQGRREGEGEGEESKQAQGTQGKLHSATVFWANAQDQGYAASWPSNVTHQVGLPPQTRGSAAEAPQEDGVDEPVSQGTDAVVA</sequence>
<dbReference type="EMBL" id="MU839003">
    <property type="protein sequence ID" value="KAK1769168.1"/>
    <property type="molecule type" value="Genomic_DNA"/>
</dbReference>
<dbReference type="GO" id="GO:0003697">
    <property type="term" value="F:single-stranded DNA binding"/>
    <property type="evidence" value="ECO:0007669"/>
    <property type="project" value="InterPro"/>
</dbReference>
<feature type="region of interest" description="Disordered" evidence="9">
    <location>
        <begin position="222"/>
        <end position="262"/>
    </location>
</feature>
<evidence type="ECO:0000256" key="9">
    <source>
        <dbReference type="SAM" id="MobiDB-lite"/>
    </source>
</evidence>